<dbReference type="PANTHER" id="PTHR37017:SF11">
    <property type="entry name" value="ESTERASE_LIPASE_THIOESTERASE DOMAIN-CONTAINING PROTEIN"/>
    <property type="match status" value="1"/>
</dbReference>
<dbReference type="Pfam" id="PF12697">
    <property type="entry name" value="Abhydrolase_6"/>
    <property type="match status" value="1"/>
</dbReference>
<organism evidence="2 3">
    <name type="scientific">Paraconiothyrium brasiliense</name>
    <dbReference type="NCBI Taxonomy" id="300254"/>
    <lineage>
        <taxon>Eukaryota</taxon>
        <taxon>Fungi</taxon>
        <taxon>Dikarya</taxon>
        <taxon>Ascomycota</taxon>
        <taxon>Pezizomycotina</taxon>
        <taxon>Dothideomycetes</taxon>
        <taxon>Pleosporomycetidae</taxon>
        <taxon>Pleosporales</taxon>
        <taxon>Massarineae</taxon>
        <taxon>Didymosphaeriaceae</taxon>
        <taxon>Paraconiothyrium</taxon>
    </lineage>
</organism>
<dbReference type="InterPro" id="IPR052897">
    <property type="entry name" value="Sec-Metab_Biosynth_Hydrolase"/>
</dbReference>
<gene>
    <name evidence="2" type="ORF">SLS60_006512</name>
</gene>
<dbReference type="Proteomes" id="UP001521785">
    <property type="component" value="Unassembled WGS sequence"/>
</dbReference>
<evidence type="ECO:0000313" key="2">
    <source>
        <dbReference type="EMBL" id="KAL1601597.1"/>
    </source>
</evidence>
<keyword evidence="3" id="KW-1185">Reference proteome</keyword>
<dbReference type="Gene3D" id="3.40.50.1820">
    <property type="entry name" value="alpha/beta hydrolase"/>
    <property type="match status" value="1"/>
</dbReference>
<comment type="caution">
    <text evidence="2">The sequence shown here is derived from an EMBL/GenBank/DDBJ whole genome shotgun (WGS) entry which is preliminary data.</text>
</comment>
<proteinExistence type="predicted"/>
<dbReference type="SUPFAM" id="SSF53474">
    <property type="entry name" value="alpha/beta-Hydrolases"/>
    <property type="match status" value="1"/>
</dbReference>
<name>A0ABR3RB54_9PLEO</name>
<dbReference type="InterPro" id="IPR000073">
    <property type="entry name" value="AB_hydrolase_1"/>
</dbReference>
<sequence length="264" mass="28875">MEPAALIVSGSWHLPIHYAALADSLQKAGFNHVRNPKLLTAVEELPVPAEATLEGDTEVIRSEIASLANAGHPITIFCHSYGGVLASNSVDGFLWTQRKAAGKAGGVVHMVYMAAFVIPLGKALGDSFGEHIPDFLQLDEANGLLYMSDVRMSFYNDLEEAEGQKWAEKCVYCSLHCFQDKLSSAPYEHIGKGLDATYLVCKQDYRLLVPVQEAVATLLGENRKTEYIDAGHCAMLSAPEEVASVVWKAWESSEARLKKSSQFQ</sequence>
<protein>
    <recommendedName>
        <fullName evidence="1">AB hydrolase-1 domain-containing protein</fullName>
    </recommendedName>
</protein>
<evidence type="ECO:0000259" key="1">
    <source>
        <dbReference type="Pfam" id="PF12697"/>
    </source>
</evidence>
<feature type="domain" description="AB hydrolase-1" evidence="1">
    <location>
        <begin position="6"/>
        <end position="244"/>
    </location>
</feature>
<evidence type="ECO:0000313" key="3">
    <source>
        <dbReference type="Proteomes" id="UP001521785"/>
    </source>
</evidence>
<dbReference type="EMBL" id="JAKJXO020000008">
    <property type="protein sequence ID" value="KAL1601597.1"/>
    <property type="molecule type" value="Genomic_DNA"/>
</dbReference>
<reference evidence="2 3" key="1">
    <citation type="submission" date="2024-02" db="EMBL/GenBank/DDBJ databases">
        <title>De novo assembly and annotation of 12 fungi associated with fruit tree decline syndrome in Ontario, Canada.</title>
        <authorList>
            <person name="Sulman M."/>
            <person name="Ellouze W."/>
            <person name="Ilyukhin E."/>
        </authorList>
    </citation>
    <scope>NUCLEOTIDE SEQUENCE [LARGE SCALE GENOMIC DNA]</scope>
    <source>
        <strain evidence="2 3">M42-189</strain>
    </source>
</reference>
<dbReference type="PANTHER" id="PTHR37017">
    <property type="entry name" value="AB HYDROLASE-1 DOMAIN-CONTAINING PROTEIN-RELATED"/>
    <property type="match status" value="1"/>
</dbReference>
<accession>A0ABR3RB54</accession>
<dbReference type="InterPro" id="IPR029058">
    <property type="entry name" value="AB_hydrolase_fold"/>
</dbReference>